<dbReference type="InterPro" id="IPR002160">
    <property type="entry name" value="Prot_inh_Kunz-lg"/>
</dbReference>
<feature type="signal peptide" evidence="1">
    <location>
        <begin position="1"/>
        <end position="26"/>
    </location>
</feature>
<dbReference type="GO" id="GO:0004866">
    <property type="term" value="F:endopeptidase inhibitor activity"/>
    <property type="evidence" value="ECO:0007669"/>
    <property type="project" value="InterPro"/>
</dbReference>
<dbReference type="InterPro" id="IPR011065">
    <property type="entry name" value="Kunitz_inhibitor_STI-like_sf"/>
</dbReference>
<keyword evidence="1" id="KW-0732">Signal</keyword>
<dbReference type="PANTHER" id="PTHR33107:SF5">
    <property type="entry name" value="KUNITZ TRYPSIN INHIBITOR 5"/>
    <property type="match status" value="1"/>
</dbReference>
<dbReference type="SUPFAM" id="SSF50386">
    <property type="entry name" value="STI-like"/>
    <property type="match status" value="1"/>
</dbReference>
<dbReference type="Gene3D" id="2.80.10.50">
    <property type="match status" value="1"/>
</dbReference>
<sequence>MKPALATIFIFFFLYIFSTKSSPVRAATPEAVVDISGEKVKAGVSYYVLSAYRGRGGGLTFNTFKNDTCPHVVVQEIFGFSKGKPVQFLPLNPKNHVVHTFRNLNIKFSEPIASTCTESGVWRLNKFISEALNVATNGIEGTQETYNRFMIEKAEVEGAYKLRFCPLSQSEECHNDLEIFSAGDGKNYVGLTNPGQFQPLRVVFEKANVDNAFNDADETVMSI</sequence>
<dbReference type="AlphaFoldDB" id="A0AAE1KBR4"/>
<dbReference type="EMBL" id="JAWXYG010000005">
    <property type="protein sequence ID" value="KAK4270724.1"/>
    <property type="molecule type" value="Genomic_DNA"/>
</dbReference>
<evidence type="ECO:0000313" key="2">
    <source>
        <dbReference type="EMBL" id="KAK4270724.1"/>
    </source>
</evidence>
<reference evidence="2" key="1">
    <citation type="submission" date="2023-10" db="EMBL/GenBank/DDBJ databases">
        <title>Chromosome-level genome of the transformable northern wattle, Acacia crassicarpa.</title>
        <authorList>
            <person name="Massaro I."/>
            <person name="Sinha N.R."/>
            <person name="Poethig S."/>
            <person name="Leichty A.R."/>
        </authorList>
    </citation>
    <scope>NUCLEOTIDE SEQUENCE</scope>
    <source>
        <strain evidence="2">Acra3RX</strain>
        <tissue evidence="2">Leaf</tissue>
    </source>
</reference>
<dbReference type="SMART" id="SM00452">
    <property type="entry name" value="STI"/>
    <property type="match status" value="1"/>
</dbReference>
<dbReference type="PANTHER" id="PTHR33107">
    <property type="entry name" value="KUNITZ TRYPSIN INHIBITOR 2"/>
    <property type="match status" value="1"/>
</dbReference>
<gene>
    <name evidence="2" type="ORF">QN277_019498</name>
</gene>
<evidence type="ECO:0000313" key="3">
    <source>
        <dbReference type="Proteomes" id="UP001293593"/>
    </source>
</evidence>
<dbReference type="Pfam" id="PF00197">
    <property type="entry name" value="Kunitz_legume"/>
    <property type="match status" value="1"/>
</dbReference>
<accession>A0AAE1KBR4</accession>
<dbReference type="Proteomes" id="UP001293593">
    <property type="component" value="Unassembled WGS sequence"/>
</dbReference>
<protein>
    <submittedName>
        <fullName evidence="2">Uncharacterized protein</fullName>
    </submittedName>
</protein>
<proteinExistence type="predicted"/>
<keyword evidence="3" id="KW-1185">Reference proteome</keyword>
<evidence type="ECO:0000256" key="1">
    <source>
        <dbReference type="SAM" id="SignalP"/>
    </source>
</evidence>
<dbReference type="PRINTS" id="PR00291">
    <property type="entry name" value="KUNITZINHBTR"/>
</dbReference>
<name>A0AAE1KBR4_9FABA</name>
<comment type="caution">
    <text evidence="2">The sequence shown here is derived from an EMBL/GenBank/DDBJ whole genome shotgun (WGS) entry which is preliminary data.</text>
</comment>
<feature type="chain" id="PRO_5042109401" evidence="1">
    <location>
        <begin position="27"/>
        <end position="223"/>
    </location>
</feature>
<organism evidence="2 3">
    <name type="scientific">Acacia crassicarpa</name>
    <name type="common">northern wattle</name>
    <dbReference type="NCBI Taxonomy" id="499986"/>
    <lineage>
        <taxon>Eukaryota</taxon>
        <taxon>Viridiplantae</taxon>
        <taxon>Streptophyta</taxon>
        <taxon>Embryophyta</taxon>
        <taxon>Tracheophyta</taxon>
        <taxon>Spermatophyta</taxon>
        <taxon>Magnoliopsida</taxon>
        <taxon>eudicotyledons</taxon>
        <taxon>Gunneridae</taxon>
        <taxon>Pentapetalae</taxon>
        <taxon>rosids</taxon>
        <taxon>fabids</taxon>
        <taxon>Fabales</taxon>
        <taxon>Fabaceae</taxon>
        <taxon>Caesalpinioideae</taxon>
        <taxon>mimosoid clade</taxon>
        <taxon>Acacieae</taxon>
        <taxon>Acacia</taxon>
    </lineage>
</organism>